<evidence type="ECO:0000256" key="2">
    <source>
        <dbReference type="SAM" id="Phobius"/>
    </source>
</evidence>
<evidence type="ECO:0000256" key="1">
    <source>
        <dbReference type="SAM" id="MobiDB-lite"/>
    </source>
</evidence>
<evidence type="ECO:0000313" key="4">
    <source>
        <dbReference type="Proteomes" id="UP000015105"/>
    </source>
</evidence>
<evidence type="ECO:0000313" key="3">
    <source>
        <dbReference type="EnsemblPlants" id="AET5Gv20673100.4"/>
    </source>
</evidence>
<keyword evidence="2" id="KW-1133">Transmembrane helix</keyword>
<organism evidence="3 4">
    <name type="scientific">Aegilops tauschii subsp. strangulata</name>
    <name type="common">Goatgrass</name>
    <dbReference type="NCBI Taxonomy" id="200361"/>
    <lineage>
        <taxon>Eukaryota</taxon>
        <taxon>Viridiplantae</taxon>
        <taxon>Streptophyta</taxon>
        <taxon>Embryophyta</taxon>
        <taxon>Tracheophyta</taxon>
        <taxon>Spermatophyta</taxon>
        <taxon>Magnoliopsida</taxon>
        <taxon>Liliopsida</taxon>
        <taxon>Poales</taxon>
        <taxon>Poaceae</taxon>
        <taxon>BOP clade</taxon>
        <taxon>Pooideae</taxon>
        <taxon>Triticodae</taxon>
        <taxon>Triticeae</taxon>
        <taxon>Triticinae</taxon>
        <taxon>Aegilops</taxon>
    </lineage>
</organism>
<dbReference type="EnsemblPlants" id="AET5Gv20673100.4">
    <property type="protein sequence ID" value="AET5Gv20673100.4"/>
    <property type="gene ID" value="AET5Gv20673100"/>
</dbReference>
<keyword evidence="2" id="KW-0812">Transmembrane</keyword>
<reference evidence="4" key="2">
    <citation type="journal article" date="2017" name="Nat. Plants">
        <title>The Aegilops tauschii genome reveals multiple impacts of transposons.</title>
        <authorList>
            <person name="Zhao G."/>
            <person name="Zou C."/>
            <person name="Li K."/>
            <person name="Wang K."/>
            <person name="Li T."/>
            <person name="Gao L."/>
            <person name="Zhang X."/>
            <person name="Wang H."/>
            <person name="Yang Z."/>
            <person name="Liu X."/>
            <person name="Jiang W."/>
            <person name="Mao L."/>
            <person name="Kong X."/>
            <person name="Jiao Y."/>
            <person name="Jia J."/>
        </authorList>
    </citation>
    <scope>NUCLEOTIDE SEQUENCE [LARGE SCALE GENOMIC DNA]</scope>
    <source>
        <strain evidence="4">cv. AL8/78</strain>
    </source>
</reference>
<keyword evidence="4" id="KW-1185">Reference proteome</keyword>
<reference evidence="3" key="4">
    <citation type="submission" date="2019-03" db="UniProtKB">
        <authorList>
            <consortium name="EnsemblPlants"/>
        </authorList>
    </citation>
    <scope>IDENTIFICATION</scope>
</reference>
<feature type="region of interest" description="Disordered" evidence="1">
    <location>
        <begin position="1"/>
        <end position="40"/>
    </location>
</feature>
<proteinExistence type="predicted"/>
<reference evidence="3" key="5">
    <citation type="journal article" date="2021" name="G3 (Bethesda)">
        <title>Aegilops tauschii genome assembly Aet v5.0 features greater sequence contiguity and improved annotation.</title>
        <authorList>
            <person name="Wang L."/>
            <person name="Zhu T."/>
            <person name="Rodriguez J.C."/>
            <person name="Deal K.R."/>
            <person name="Dubcovsky J."/>
            <person name="McGuire P.E."/>
            <person name="Lux T."/>
            <person name="Spannagl M."/>
            <person name="Mayer K.F.X."/>
            <person name="Baldrich P."/>
            <person name="Meyers B.C."/>
            <person name="Huo N."/>
            <person name="Gu Y.Q."/>
            <person name="Zhou H."/>
            <person name="Devos K.M."/>
            <person name="Bennetzen J.L."/>
            <person name="Unver T."/>
            <person name="Budak H."/>
            <person name="Gulick P.J."/>
            <person name="Galiba G."/>
            <person name="Kalapos B."/>
            <person name="Nelson D.R."/>
            <person name="Li P."/>
            <person name="You F.M."/>
            <person name="Luo M.C."/>
            <person name="Dvorak J."/>
        </authorList>
    </citation>
    <scope>NUCLEOTIDE SEQUENCE [LARGE SCALE GENOMIC DNA]</scope>
    <source>
        <strain evidence="3">cv. AL8/78</strain>
    </source>
</reference>
<name>A0A453L8S9_AEGTS</name>
<reference evidence="4" key="1">
    <citation type="journal article" date="2014" name="Science">
        <title>Ancient hybridizations among the ancestral genomes of bread wheat.</title>
        <authorList>
            <consortium name="International Wheat Genome Sequencing Consortium,"/>
            <person name="Marcussen T."/>
            <person name="Sandve S.R."/>
            <person name="Heier L."/>
            <person name="Spannagl M."/>
            <person name="Pfeifer M."/>
            <person name="Jakobsen K.S."/>
            <person name="Wulff B.B."/>
            <person name="Steuernagel B."/>
            <person name="Mayer K.F."/>
            <person name="Olsen O.A."/>
        </authorList>
    </citation>
    <scope>NUCLEOTIDE SEQUENCE [LARGE SCALE GENOMIC DNA]</scope>
    <source>
        <strain evidence="4">cv. AL8/78</strain>
    </source>
</reference>
<dbReference type="Gramene" id="AET5Gv20673100.4">
    <property type="protein sequence ID" value="AET5Gv20673100.4"/>
    <property type="gene ID" value="AET5Gv20673100"/>
</dbReference>
<sequence length="107" mass="11599">PGAAAGVHPQPAAKQAEEEPVDDGLPGLRRLSRTPPMPANGKREAACLYRSSIYIFTFSCCWVVLSLCDVRADLLACGKIVITATLLELDFLLSFLYDVAWVTLAMT</sequence>
<keyword evidence="2" id="KW-0472">Membrane</keyword>
<accession>A0A453L8S9</accession>
<protein>
    <submittedName>
        <fullName evidence="3">Uncharacterized protein</fullName>
    </submittedName>
</protein>
<feature type="transmembrane region" description="Helical" evidence="2">
    <location>
        <begin position="48"/>
        <end position="68"/>
    </location>
</feature>
<dbReference type="AlphaFoldDB" id="A0A453L8S9"/>
<dbReference type="Proteomes" id="UP000015105">
    <property type="component" value="Chromosome 5D"/>
</dbReference>
<reference evidence="3" key="3">
    <citation type="journal article" date="2017" name="Nature">
        <title>Genome sequence of the progenitor of the wheat D genome Aegilops tauschii.</title>
        <authorList>
            <person name="Luo M.C."/>
            <person name="Gu Y.Q."/>
            <person name="Puiu D."/>
            <person name="Wang H."/>
            <person name="Twardziok S.O."/>
            <person name="Deal K.R."/>
            <person name="Huo N."/>
            <person name="Zhu T."/>
            <person name="Wang L."/>
            <person name="Wang Y."/>
            <person name="McGuire P.E."/>
            <person name="Liu S."/>
            <person name="Long H."/>
            <person name="Ramasamy R.K."/>
            <person name="Rodriguez J.C."/>
            <person name="Van S.L."/>
            <person name="Yuan L."/>
            <person name="Wang Z."/>
            <person name="Xia Z."/>
            <person name="Xiao L."/>
            <person name="Anderson O.D."/>
            <person name="Ouyang S."/>
            <person name="Liang Y."/>
            <person name="Zimin A.V."/>
            <person name="Pertea G."/>
            <person name="Qi P."/>
            <person name="Bennetzen J.L."/>
            <person name="Dai X."/>
            <person name="Dawson M.W."/>
            <person name="Muller H.G."/>
            <person name="Kugler K."/>
            <person name="Rivarola-Duarte L."/>
            <person name="Spannagl M."/>
            <person name="Mayer K.F.X."/>
            <person name="Lu F.H."/>
            <person name="Bevan M.W."/>
            <person name="Leroy P."/>
            <person name="Li P."/>
            <person name="You F.M."/>
            <person name="Sun Q."/>
            <person name="Liu Z."/>
            <person name="Lyons E."/>
            <person name="Wicker T."/>
            <person name="Salzberg S.L."/>
            <person name="Devos K.M."/>
            <person name="Dvorak J."/>
        </authorList>
    </citation>
    <scope>NUCLEOTIDE SEQUENCE [LARGE SCALE GENOMIC DNA]</scope>
    <source>
        <strain evidence="3">cv. AL8/78</strain>
    </source>
</reference>
<feature type="transmembrane region" description="Helical" evidence="2">
    <location>
        <begin position="80"/>
        <end position="104"/>
    </location>
</feature>